<dbReference type="EMBL" id="OX451740">
    <property type="protein sequence ID" value="CAI8613391.1"/>
    <property type="molecule type" value="Genomic_DNA"/>
</dbReference>
<evidence type="ECO:0000313" key="2">
    <source>
        <dbReference type="Proteomes" id="UP001157006"/>
    </source>
</evidence>
<reference evidence="1 2" key="1">
    <citation type="submission" date="2023-01" db="EMBL/GenBank/DDBJ databases">
        <authorList>
            <person name="Kreplak J."/>
        </authorList>
    </citation>
    <scope>NUCLEOTIDE SEQUENCE [LARGE SCALE GENOMIC DNA]</scope>
</reference>
<proteinExistence type="predicted"/>
<dbReference type="Proteomes" id="UP001157006">
    <property type="component" value="Chromosome 5"/>
</dbReference>
<dbReference type="AlphaFoldDB" id="A0AAV1ASZ6"/>
<organism evidence="1 2">
    <name type="scientific">Vicia faba</name>
    <name type="common">Broad bean</name>
    <name type="synonym">Faba vulgaris</name>
    <dbReference type="NCBI Taxonomy" id="3906"/>
    <lineage>
        <taxon>Eukaryota</taxon>
        <taxon>Viridiplantae</taxon>
        <taxon>Streptophyta</taxon>
        <taxon>Embryophyta</taxon>
        <taxon>Tracheophyta</taxon>
        <taxon>Spermatophyta</taxon>
        <taxon>Magnoliopsida</taxon>
        <taxon>eudicotyledons</taxon>
        <taxon>Gunneridae</taxon>
        <taxon>Pentapetalae</taxon>
        <taxon>rosids</taxon>
        <taxon>fabids</taxon>
        <taxon>Fabales</taxon>
        <taxon>Fabaceae</taxon>
        <taxon>Papilionoideae</taxon>
        <taxon>50 kb inversion clade</taxon>
        <taxon>NPAAA clade</taxon>
        <taxon>Hologalegina</taxon>
        <taxon>IRL clade</taxon>
        <taxon>Fabeae</taxon>
        <taxon>Vicia</taxon>
    </lineage>
</organism>
<sequence>MDNMNMNNSICENQSFKVYLPENSPVLLQSVNQVYLMQTEDAESAAAGYMNVNMVADLMQRKAWSLDVKPIAEAILYMVKSKLAKSLDVVNMEL</sequence>
<gene>
    <name evidence="1" type="ORF">VFH_V078280</name>
</gene>
<keyword evidence="2" id="KW-1185">Reference proteome</keyword>
<accession>A0AAV1ASZ6</accession>
<name>A0AAV1ASZ6_VICFA</name>
<evidence type="ECO:0000313" key="1">
    <source>
        <dbReference type="EMBL" id="CAI8613391.1"/>
    </source>
</evidence>
<protein>
    <submittedName>
        <fullName evidence="1">Uncharacterized protein</fullName>
    </submittedName>
</protein>